<evidence type="ECO:0000313" key="2">
    <source>
        <dbReference type="Proteomes" id="UP000287156"/>
    </source>
</evidence>
<name>A0A429Y6V0_9BACI</name>
<dbReference type="AlphaFoldDB" id="A0A429Y6V0"/>
<keyword evidence="2" id="KW-1185">Reference proteome</keyword>
<reference evidence="1" key="1">
    <citation type="submission" date="2018-12" db="EMBL/GenBank/DDBJ databases">
        <authorList>
            <person name="Sun L."/>
            <person name="Chen Z."/>
        </authorList>
    </citation>
    <scope>NUCLEOTIDE SEQUENCE [LARGE SCALE GENOMIC DNA]</scope>
    <source>
        <strain evidence="1">3-2-2</strain>
    </source>
</reference>
<proteinExistence type="predicted"/>
<sequence length="105" mass="12140">MRIRLELGLRGNVILSGSDTVRVVRNLSVWKGYCPVFKNTVRLGSNTVQDSEILSDLARILFRFRKYYPDSETAIRHQAVRFESWTKKRPGRFLAQAQTIKGKKV</sequence>
<dbReference type="Proteomes" id="UP000287156">
    <property type="component" value="Unassembled WGS sequence"/>
</dbReference>
<comment type="caution">
    <text evidence="1">The sequence shown here is derived from an EMBL/GenBank/DDBJ whole genome shotgun (WGS) entry which is preliminary data.</text>
</comment>
<organism evidence="1 2">
    <name type="scientific">Siminovitchia acidinfaciens</name>
    <dbReference type="NCBI Taxonomy" id="2321395"/>
    <lineage>
        <taxon>Bacteria</taxon>
        <taxon>Bacillati</taxon>
        <taxon>Bacillota</taxon>
        <taxon>Bacilli</taxon>
        <taxon>Bacillales</taxon>
        <taxon>Bacillaceae</taxon>
        <taxon>Siminovitchia</taxon>
    </lineage>
</organism>
<accession>A0A429Y6V0</accession>
<dbReference type="EMBL" id="QYTV02000001">
    <property type="protein sequence ID" value="RST77161.1"/>
    <property type="molecule type" value="Genomic_DNA"/>
</dbReference>
<protein>
    <submittedName>
        <fullName evidence="1">Uncharacterized protein</fullName>
    </submittedName>
</protein>
<gene>
    <name evidence="1" type="ORF">D4T97_001295</name>
</gene>
<evidence type="ECO:0000313" key="1">
    <source>
        <dbReference type="EMBL" id="RST77161.1"/>
    </source>
</evidence>